<gene>
    <name evidence="2" type="ORF">VaNZ11_009672</name>
</gene>
<protein>
    <recommendedName>
        <fullName evidence="1">Poly(A) RNA polymerase mitochondrial-like central palm domain-containing protein</fullName>
    </recommendedName>
</protein>
<dbReference type="Gene3D" id="3.30.460.10">
    <property type="entry name" value="Beta Polymerase, domain 2"/>
    <property type="match status" value="1"/>
</dbReference>
<dbReference type="InterPro" id="IPR043519">
    <property type="entry name" value="NT_sf"/>
</dbReference>
<comment type="caution">
    <text evidence="2">The sequence shown here is derived from an EMBL/GenBank/DDBJ whole genome shotgun (WGS) entry which is preliminary data.</text>
</comment>
<keyword evidence="3" id="KW-1185">Reference proteome</keyword>
<dbReference type="EMBL" id="BSDZ01000027">
    <property type="protein sequence ID" value="GLI65985.1"/>
    <property type="molecule type" value="Genomic_DNA"/>
</dbReference>
<sequence>MEQIWNKLKFRSKALKNAAQPWRRPLELAVRYGEHKQHCSKDASEFLQQGSQTLAKSREPGLHDGCTRHATIEWLQELLHDPQVFPPPSQLQLVPYGSFLSSCYSRSSDLDLALMGAVSEAVLGRWEGLSAGAPVPLERVTREECDLLLQRLANALESQQLTRGSVDRNPLEARVPITKYGFVKDAYLPAILSSNQRQWRVFFMPGSLGTIRSSSGQYIRPNFSSGISPLLMRPG</sequence>
<evidence type="ECO:0000259" key="1">
    <source>
        <dbReference type="Pfam" id="PF22600"/>
    </source>
</evidence>
<name>A0ABQ5S7T5_9CHLO</name>
<dbReference type="SUPFAM" id="SSF81301">
    <property type="entry name" value="Nucleotidyltransferase"/>
    <property type="match status" value="1"/>
</dbReference>
<reference evidence="2 3" key="1">
    <citation type="journal article" date="2023" name="IScience">
        <title>Expanded male sex-determining region conserved during the evolution of homothallism in the green alga Volvox.</title>
        <authorList>
            <person name="Yamamoto K."/>
            <person name="Matsuzaki R."/>
            <person name="Mahakham W."/>
            <person name="Heman W."/>
            <person name="Sekimoto H."/>
            <person name="Kawachi M."/>
            <person name="Minakuchi Y."/>
            <person name="Toyoda A."/>
            <person name="Nozaki H."/>
        </authorList>
    </citation>
    <scope>NUCLEOTIDE SEQUENCE [LARGE SCALE GENOMIC DNA]</scope>
    <source>
        <strain evidence="2 3">NIES-4468</strain>
    </source>
</reference>
<proteinExistence type="predicted"/>
<dbReference type="Proteomes" id="UP001165090">
    <property type="component" value="Unassembled WGS sequence"/>
</dbReference>
<evidence type="ECO:0000313" key="3">
    <source>
        <dbReference type="Proteomes" id="UP001165090"/>
    </source>
</evidence>
<dbReference type="Pfam" id="PF22600">
    <property type="entry name" value="MTPAP-like_central"/>
    <property type="match status" value="1"/>
</dbReference>
<evidence type="ECO:0000313" key="2">
    <source>
        <dbReference type="EMBL" id="GLI65985.1"/>
    </source>
</evidence>
<organism evidence="2 3">
    <name type="scientific">Volvox africanus</name>
    <dbReference type="NCBI Taxonomy" id="51714"/>
    <lineage>
        <taxon>Eukaryota</taxon>
        <taxon>Viridiplantae</taxon>
        <taxon>Chlorophyta</taxon>
        <taxon>core chlorophytes</taxon>
        <taxon>Chlorophyceae</taxon>
        <taxon>CS clade</taxon>
        <taxon>Chlamydomonadales</taxon>
        <taxon>Volvocaceae</taxon>
        <taxon>Volvox</taxon>
    </lineage>
</organism>
<dbReference type="InterPro" id="IPR054708">
    <property type="entry name" value="MTPAP-like_central"/>
</dbReference>
<feature type="domain" description="Poly(A) RNA polymerase mitochondrial-like central palm" evidence="1">
    <location>
        <begin position="67"/>
        <end position="180"/>
    </location>
</feature>
<accession>A0ABQ5S7T5</accession>